<dbReference type="EMBL" id="CH408079">
    <property type="protein sequence ID" value="EEQ39153.1"/>
    <property type="molecule type" value="Genomic_DNA"/>
</dbReference>
<dbReference type="HOGENOM" id="CLU_1214634_0_0_1"/>
<evidence type="ECO:0000313" key="2">
    <source>
        <dbReference type="Proteomes" id="UP000007703"/>
    </source>
</evidence>
<dbReference type="KEGG" id="clu:CLUG_03281"/>
<organism evidence="1 2">
    <name type="scientific">Clavispora lusitaniae (strain ATCC 42720)</name>
    <name type="common">Yeast</name>
    <name type="synonym">Candida lusitaniae</name>
    <dbReference type="NCBI Taxonomy" id="306902"/>
    <lineage>
        <taxon>Eukaryota</taxon>
        <taxon>Fungi</taxon>
        <taxon>Dikarya</taxon>
        <taxon>Ascomycota</taxon>
        <taxon>Saccharomycotina</taxon>
        <taxon>Pichiomycetes</taxon>
        <taxon>Metschnikowiaceae</taxon>
        <taxon>Clavispora</taxon>
    </lineage>
</organism>
<dbReference type="VEuPathDB" id="FungiDB:CLUG_03281"/>
<protein>
    <submittedName>
        <fullName evidence="1">Uncharacterized protein</fullName>
    </submittedName>
</protein>
<proteinExistence type="predicted"/>
<reference evidence="1 2" key="1">
    <citation type="journal article" date="2009" name="Nature">
        <title>Evolution of pathogenicity and sexual reproduction in eight Candida genomes.</title>
        <authorList>
            <person name="Butler G."/>
            <person name="Rasmussen M.D."/>
            <person name="Lin M.F."/>
            <person name="Santos M.A."/>
            <person name="Sakthikumar S."/>
            <person name="Munro C.A."/>
            <person name="Rheinbay E."/>
            <person name="Grabherr M."/>
            <person name="Forche A."/>
            <person name="Reedy J.L."/>
            <person name="Agrafioti I."/>
            <person name="Arnaud M.B."/>
            <person name="Bates S."/>
            <person name="Brown A.J."/>
            <person name="Brunke S."/>
            <person name="Costanzo M.C."/>
            <person name="Fitzpatrick D.A."/>
            <person name="de Groot P.W."/>
            <person name="Harris D."/>
            <person name="Hoyer L.L."/>
            <person name="Hube B."/>
            <person name="Klis F.M."/>
            <person name="Kodira C."/>
            <person name="Lennard N."/>
            <person name="Logue M.E."/>
            <person name="Martin R."/>
            <person name="Neiman A.M."/>
            <person name="Nikolaou E."/>
            <person name="Quail M.A."/>
            <person name="Quinn J."/>
            <person name="Santos M.C."/>
            <person name="Schmitzberger F.F."/>
            <person name="Sherlock G."/>
            <person name="Shah P."/>
            <person name="Silverstein K.A."/>
            <person name="Skrzypek M.S."/>
            <person name="Soll D."/>
            <person name="Staggs R."/>
            <person name="Stansfield I."/>
            <person name="Stumpf M.P."/>
            <person name="Sudbery P.E."/>
            <person name="Srikantha T."/>
            <person name="Zeng Q."/>
            <person name="Berman J."/>
            <person name="Berriman M."/>
            <person name="Heitman J."/>
            <person name="Gow N.A."/>
            <person name="Lorenz M.C."/>
            <person name="Birren B.W."/>
            <person name="Kellis M."/>
            <person name="Cuomo C.A."/>
        </authorList>
    </citation>
    <scope>NUCLEOTIDE SEQUENCE [LARGE SCALE GENOMIC DNA]</scope>
    <source>
        <strain evidence="1 2">ATCC 42720</strain>
    </source>
</reference>
<dbReference type="AlphaFoldDB" id="C4Y547"/>
<accession>C4Y547</accession>
<gene>
    <name evidence="1" type="ORF">CLUG_03281</name>
</gene>
<dbReference type="InParanoid" id="C4Y547"/>
<dbReference type="Proteomes" id="UP000007703">
    <property type="component" value="Unassembled WGS sequence"/>
</dbReference>
<name>C4Y547_CLAL4</name>
<sequence length="228" mass="25858">MSSATNDFITTFAIFQPTFKVELHFYRVYHFYLPVSHSGFIHNLKSLVLAAQQGESRRTQLVLSVQKRQLHHEKILHHFGSCFGNQFSCCAGTSACGQDVVHNHNISVFGDHTLSDLENIAAVLLLELGRQGRARQLSWFSHWNETSTQGQGQSRAEKEASALQAHNVVDFCSLQVQLESIHQFLEQVRFGKNRQEVLEKDTLLREVGESLQRRLQFFGDCGNFAGHS</sequence>
<evidence type="ECO:0000313" key="1">
    <source>
        <dbReference type="EMBL" id="EEQ39153.1"/>
    </source>
</evidence>